<protein>
    <submittedName>
        <fullName evidence="1">Uncharacterized protein</fullName>
    </submittedName>
</protein>
<name>A0A8J2PFF5_9HEXA</name>
<dbReference type="AlphaFoldDB" id="A0A8J2PFF5"/>
<evidence type="ECO:0000313" key="1">
    <source>
        <dbReference type="EMBL" id="CAG7820018.1"/>
    </source>
</evidence>
<proteinExistence type="predicted"/>
<gene>
    <name evidence="1" type="ORF">AFUS01_LOCUS30428</name>
</gene>
<organism evidence="1 2">
    <name type="scientific">Allacma fusca</name>
    <dbReference type="NCBI Taxonomy" id="39272"/>
    <lineage>
        <taxon>Eukaryota</taxon>
        <taxon>Metazoa</taxon>
        <taxon>Ecdysozoa</taxon>
        <taxon>Arthropoda</taxon>
        <taxon>Hexapoda</taxon>
        <taxon>Collembola</taxon>
        <taxon>Symphypleona</taxon>
        <taxon>Sminthuridae</taxon>
        <taxon>Allacma</taxon>
    </lineage>
</organism>
<reference evidence="1" key="1">
    <citation type="submission" date="2021-06" db="EMBL/GenBank/DDBJ databases">
        <authorList>
            <person name="Hodson N. C."/>
            <person name="Mongue J. A."/>
            <person name="Jaron S. K."/>
        </authorList>
    </citation>
    <scope>NUCLEOTIDE SEQUENCE</scope>
</reference>
<accession>A0A8J2PFF5</accession>
<dbReference type="EMBL" id="CAJVCH010466700">
    <property type="protein sequence ID" value="CAG7820018.1"/>
    <property type="molecule type" value="Genomic_DNA"/>
</dbReference>
<sequence length="193" mass="21445">MDVNFQNLEHNIPAGSILDLPEVIESGMSDALVFSSQSQWMTGLLSYCIVEANLRLVIWLQQNTNYLAAALAPMSLQFGNNPFVFEGSGQNSNMWKTSADRRWVTGNSNLILSNRDIVIRINFTCGPKSVIIIQAGSCKVKNIKNEDAFPLYKTSLSAIMDGKTIAGKSIDVISEYFLEDYGYILEFGKCQLL</sequence>
<evidence type="ECO:0000313" key="2">
    <source>
        <dbReference type="Proteomes" id="UP000708208"/>
    </source>
</evidence>
<keyword evidence="2" id="KW-1185">Reference proteome</keyword>
<dbReference type="Proteomes" id="UP000708208">
    <property type="component" value="Unassembled WGS sequence"/>
</dbReference>
<comment type="caution">
    <text evidence="1">The sequence shown here is derived from an EMBL/GenBank/DDBJ whole genome shotgun (WGS) entry which is preliminary data.</text>
</comment>